<reference evidence="4 7" key="4">
    <citation type="submission" date="2018-08" db="EMBL/GenBank/DDBJ databases">
        <title>A genome reference for cultivated species of the human gut microbiota.</title>
        <authorList>
            <person name="Zou Y."/>
            <person name="Xue W."/>
            <person name="Luo G."/>
        </authorList>
    </citation>
    <scope>NUCLEOTIDE SEQUENCE [LARGE SCALE GENOMIC DNA]</scope>
    <source>
        <strain evidence="4 7">TF05-12AC</strain>
    </source>
</reference>
<accession>A0A174PD24</accession>
<dbReference type="Proteomes" id="UP000095765">
    <property type="component" value="Unassembled WGS sequence"/>
</dbReference>
<dbReference type="RefSeq" id="WP_006875387.1">
    <property type="nucleotide sequence ID" value="NZ_CABIWA010000009.1"/>
</dbReference>
<name>A0A174PD24_9FIRM</name>
<evidence type="ECO:0000313" key="4">
    <source>
        <dbReference type="EMBL" id="RGE69871.1"/>
    </source>
</evidence>
<organism evidence="2 5">
    <name type="scientific">Anaerotruncus colihominis</name>
    <dbReference type="NCBI Taxonomy" id="169435"/>
    <lineage>
        <taxon>Bacteria</taxon>
        <taxon>Bacillati</taxon>
        <taxon>Bacillota</taxon>
        <taxon>Clostridia</taxon>
        <taxon>Eubacteriales</taxon>
        <taxon>Oscillospiraceae</taxon>
        <taxon>Anaerotruncus</taxon>
    </lineage>
</organism>
<dbReference type="Pfam" id="PF06686">
    <property type="entry name" value="SpoIIIAC"/>
    <property type="match status" value="2"/>
</dbReference>
<keyword evidence="1" id="KW-0812">Transmembrane</keyword>
<dbReference type="AlphaFoldDB" id="A0A174PD24"/>
<gene>
    <name evidence="3" type="ORF">B5F11_02855</name>
    <name evidence="4" type="ORF">DXC40_02070</name>
    <name evidence="2" type="ORF">ERS852551_01201</name>
</gene>
<reference evidence="6" key="2">
    <citation type="submission" date="2017-04" db="EMBL/GenBank/DDBJ databases">
        <title>Function of individual gut microbiota members based on whole genome sequencing of pure cultures obtained from chicken caecum.</title>
        <authorList>
            <person name="Medvecky M."/>
            <person name="Cejkova D."/>
            <person name="Polansky O."/>
            <person name="Karasova D."/>
            <person name="Kubasova T."/>
            <person name="Cizek A."/>
            <person name="Rychlik I."/>
        </authorList>
    </citation>
    <scope>NUCLEOTIDE SEQUENCE [LARGE SCALE GENOMIC DNA]</scope>
    <source>
        <strain evidence="6">An175</strain>
    </source>
</reference>
<dbReference type="EMBL" id="QVME01000001">
    <property type="protein sequence ID" value="RGE69871.1"/>
    <property type="molecule type" value="Genomic_DNA"/>
</dbReference>
<evidence type="ECO:0000313" key="3">
    <source>
        <dbReference type="EMBL" id="OUP71023.1"/>
    </source>
</evidence>
<dbReference type="InterPro" id="IPR025664">
    <property type="entry name" value="Spore_III_AC/AD"/>
</dbReference>
<evidence type="ECO:0000313" key="2">
    <source>
        <dbReference type="EMBL" id="CUP56578.1"/>
    </source>
</evidence>
<dbReference type="GeneID" id="72465367"/>
<feature type="transmembrane region" description="Helical" evidence="1">
    <location>
        <begin position="27"/>
        <end position="51"/>
    </location>
</feature>
<sequence>MDMMTVTGLAVVAVALGTMLKQKSPEYTLFISLTAGILILGMIVAAAVPLFERMQALFAQTGAKAEYVQVLFKSLGLCFITQIACDACRDLGESAIASKVEAAGKISVLLISLPLFEQILNIASGLIGQ</sequence>
<keyword evidence="1" id="KW-1133">Transmembrane helix</keyword>
<dbReference type="EMBL" id="NFKP01000002">
    <property type="protein sequence ID" value="OUP71023.1"/>
    <property type="molecule type" value="Genomic_DNA"/>
</dbReference>
<dbReference type="Proteomes" id="UP000196386">
    <property type="component" value="Unassembled WGS sequence"/>
</dbReference>
<evidence type="ECO:0000256" key="1">
    <source>
        <dbReference type="SAM" id="Phobius"/>
    </source>
</evidence>
<protein>
    <submittedName>
        <fullName evidence="2">Stage III sporulation protein AD</fullName>
    </submittedName>
</protein>
<evidence type="ECO:0000313" key="6">
    <source>
        <dbReference type="Proteomes" id="UP000196386"/>
    </source>
</evidence>
<evidence type="ECO:0000313" key="5">
    <source>
        <dbReference type="Proteomes" id="UP000095765"/>
    </source>
</evidence>
<evidence type="ECO:0000313" key="7">
    <source>
        <dbReference type="Proteomes" id="UP000260828"/>
    </source>
</evidence>
<keyword evidence="1" id="KW-0472">Membrane</keyword>
<dbReference type="EMBL" id="CZBE01000007">
    <property type="protein sequence ID" value="CUP56578.1"/>
    <property type="molecule type" value="Genomic_DNA"/>
</dbReference>
<dbReference type="Proteomes" id="UP000260828">
    <property type="component" value="Unassembled WGS sequence"/>
</dbReference>
<proteinExistence type="predicted"/>
<reference evidence="3" key="3">
    <citation type="journal article" date="2018" name="BMC Genomics">
        <title>Whole genome sequencing and function prediction of 133 gut anaerobes isolated from chicken caecum in pure cultures.</title>
        <authorList>
            <person name="Medvecky M."/>
            <person name="Cejkova D."/>
            <person name="Polansky O."/>
            <person name="Karasova D."/>
            <person name="Kubasova T."/>
            <person name="Cizek A."/>
            <person name="Rychlik I."/>
        </authorList>
    </citation>
    <scope>NUCLEOTIDE SEQUENCE</scope>
    <source>
        <strain evidence="3">An175</strain>
    </source>
</reference>
<reference evidence="2 5" key="1">
    <citation type="submission" date="2015-09" db="EMBL/GenBank/DDBJ databases">
        <authorList>
            <consortium name="Pathogen Informatics"/>
        </authorList>
    </citation>
    <scope>NUCLEOTIDE SEQUENCE [LARGE SCALE GENOMIC DNA]</scope>
    <source>
        <strain evidence="2 5">2789STDY5834939</strain>
    </source>
</reference>